<dbReference type="EMBL" id="GGFJ01014965">
    <property type="protein sequence ID" value="MBW64106.1"/>
    <property type="molecule type" value="Transcribed_RNA"/>
</dbReference>
<accession>A0A2M4CFI9</accession>
<protein>
    <submittedName>
        <fullName evidence="1">Putative secreted protein</fullName>
    </submittedName>
</protein>
<dbReference type="AlphaFoldDB" id="A0A2M4CFI9"/>
<sequence length="66" mass="7845">MHPLLFTCKYVLFVKWMCFAIHTTRSVRELFFTTDYKQTIFSLAEIVGTGWRMLLTICRLLQLVVL</sequence>
<reference evidence="1" key="1">
    <citation type="submission" date="2018-01" db="EMBL/GenBank/DDBJ databases">
        <title>An insight into the sialome of Amazonian anophelines.</title>
        <authorList>
            <person name="Ribeiro J.M."/>
            <person name="Scarpassa V."/>
            <person name="Calvo E."/>
        </authorList>
    </citation>
    <scope>NUCLEOTIDE SEQUENCE</scope>
    <source>
        <tissue evidence="1">Salivary glands</tissue>
    </source>
</reference>
<evidence type="ECO:0000313" key="1">
    <source>
        <dbReference type="EMBL" id="MBW64106.1"/>
    </source>
</evidence>
<organism evidence="1">
    <name type="scientific">Anopheles marajoara</name>
    <dbReference type="NCBI Taxonomy" id="58244"/>
    <lineage>
        <taxon>Eukaryota</taxon>
        <taxon>Metazoa</taxon>
        <taxon>Ecdysozoa</taxon>
        <taxon>Arthropoda</taxon>
        <taxon>Hexapoda</taxon>
        <taxon>Insecta</taxon>
        <taxon>Pterygota</taxon>
        <taxon>Neoptera</taxon>
        <taxon>Endopterygota</taxon>
        <taxon>Diptera</taxon>
        <taxon>Nematocera</taxon>
        <taxon>Culicoidea</taxon>
        <taxon>Culicidae</taxon>
        <taxon>Anophelinae</taxon>
        <taxon>Anopheles</taxon>
    </lineage>
</organism>
<proteinExistence type="predicted"/>
<name>A0A2M4CFI9_9DIPT</name>